<evidence type="ECO:0000313" key="3">
    <source>
        <dbReference type="Proteomes" id="UP000797356"/>
    </source>
</evidence>
<dbReference type="InterPro" id="IPR006016">
    <property type="entry name" value="UspA"/>
</dbReference>
<dbReference type="AlphaFoldDB" id="A0A8K0I7M6"/>
<dbReference type="PANTHER" id="PTHR31964">
    <property type="entry name" value="ADENINE NUCLEOTIDE ALPHA HYDROLASES-LIKE SUPERFAMILY PROTEIN"/>
    <property type="match status" value="1"/>
</dbReference>
<dbReference type="Gene3D" id="3.40.50.620">
    <property type="entry name" value="HUPs"/>
    <property type="match status" value="1"/>
</dbReference>
<evidence type="ECO:0000313" key="2">
    <source>
        <dbReference type="EMBL" id="KAG1338788.1"/>
    </source>
</evidence>
<keyword evidence="3" id="KW-1185">Reference proteome</keyword>
<accession>A0A8K0I7M6</accession>
<comment type="caution">
    <text evidence="2">The sequence shown here is derived from an EMBL/GenBank/DDBJ whole genome shotgun (WGS) entry which is preliminary data.</text>
</comment>
<proteinExistence type="predicted"/>
<reference evidence="2" key="1">
    <citation type="journal article" date="2017" name="Gigascience">
        <title>The genome draft of coconut (Cocos nucifera).</title>
        <authorList>
            <person name="Xiao Y."/>
            <person name="Xu P."/>
            <person name="Fan H."/>
            <person name="Baudouin L."/>
            <person name="Xia W."/>
            <person name="Bocs S."/>
            <person name="Xu J."/>
            <person name="Li Q."/>
            <person name="Guo A."/>
            <person name="Zhou L."/>
            <person name="Li J."/>
            <person name="Wu Y."/>
            <person name="Ma Z."/>
            <person name="Armero A."/>
            <person name="Issali A.E."/>
            <person name="Liu N."/>
            <person name="Peng M."/>
            <person name="Yang Y."/>
        </authorList>
    </citation>
    <scope>NUCLEOTIDE SEQUENCE</scope>
    <source>
        <tissue evidence="2">Spear leaf of Hainan Tall coconut</tissue>
    </source>
</reference>
<organism evidence="2 3">
    <name type="scientific">Cocos nucifera</name>
    <name type="common">Coconut palm</name>
    <dbReference type="NCBI Taxonomy" id="13894"/>
    <lineage>
        <taxon>Eukaryota</taxon>
        <taxon>Viridiplantae</taxon>
        <taxon>Streptophyta</taxon>
        <taxon>Embryophyta</taxon>
        <taxon>Tracheophyta</taxon>
        <taxon>Spermatophyta</taxon>
        <taxon>Magnoliopsida</taxon>
        <taxon>Liliopsida</taxon>
        <taxon>Arecaceae</taxon>
        <taxon>Arecoideae</taxon>
        <taxon>Cocoseae</taxon>
        <taxon>Attaleinae</taxon>
        <taxon>Cocos</taxon>
    </lineage>
</organism>
<dbReference type="PANTHER" id="PTHR31964:SF126">
    <property type="entry name" value="ADENINE NUCLEOTIDE ALPHA HYDROLASES-LIKE SUPERFAMILY PROTEIN"/>
    <property type="match status" value="1"/>
</dbReference>
<reference evidence="2" key="2">
    <citation type="submission" date="2019-07" db="EMBL/GenBank/DDBJ databases">
        <authorList>
            <person name="Yang Y."/>
            <person name="Bocs S."/>
            <person name="Baudouin L."/>
        </authorList>
    </citation>
    <scope>NUCLEOTIDE SEQUENCE</scope>
    <source>
        <tissue evidence="2">Spear leaf of Hainan Tall coconut</tissue>
    </source>
</reference>
<protein>
    <submittedName>
        <fullName evidence="2">Putative Universal stress protein A-like protein</fullName>
    </submittedName>
</protein>
<dbReference type="SUPFAM" id="SSF52402">
    <property type="entry name" value="Adenine nucleotide alpha hydrolases-like"/>
    <property type="match status" value="1"/>
</dbReference>
<dbReference type="Proteomes" id="UP000797356">
    <property type="component" value="Chromosome 4"/>
</dbReference>
<name>A0A8K0I7M6_COCNU</name>
<evidence type="ECO:0000259" key="1">
    <source>
        <dbReference type="Pfam" id="PF00582"/>
    </source>
</evidence>
<dbReference type="CDD" id="cd23659">
    <property type="entry name" value="USP_At3g01520-like"/>
    <property type="match status" value="1"/>
</dbReference>
<dbReference type="OrthoDB" id="843225at2759"/>
<sequence>MADVAAMEERRMVVAVDESEESTYALQWCLRNLIHPAGEGATARNTLILLYARPPPPAYSPLDGTGYLFSDEVTASIDKYSKDLAVSVMERARNVCKNYSNIKVEEKVRVGDARDVICEMVRKLGADLLVVGSHGYGFIKRAFLGSVSDHCARNAKCPCAVIGISLVHALPRKFYQQLKRLQRTLENPVRWCRSLELTCWLWEVMAMVSLRGLFWGVSVITVLEMPSVRF</sequence>
<dbReference type="InterPro" id="IPR006015">
    <property type="entry name" value="Universal_stress_UspA"/>
</dbReference>
<dbReference type="InterPro" id="IPR014729">
    <property type="entry name" value="Rossmann-like_a/b/a_fold"/>
</dbReference>
<feature type="domain" description="UspA" evidence="1">
    <location>
        <begin position="10"/>
        <end position="162"/>
    </location>
</feature>
<dbReference type="Pfam" id="PF00582">
    <property type="entry name" value="Usp"/>
    <property type="match status" value="1"/>
</dbReference>
<gene>
    <name evidence="2" type="ORF">COCNU_04G010940</name>
</gene>
<dbReference type="EMBL" id="CM017875">
    <property type="protein sequence ID" value="KAG1338788.1"/>
    <property type="molecule type" value="Genomic_DNA"/>
</dbReference>
<dbReference type="PRINTS" id="PR01438">
    <property type="entry name" value="UNVRSLSTRESS"/>
</dbReference>